<dbReference type="InterPro" id="IPR007048">
    <property type="entry name" value="IraD/Gp25-like"/>
</dbReference>
<dbReference type="Pfam" id="PF04965">
    <property type="entry name" value="GPW_gp25"/>
    <property type="match status" value="1"/>
</dbReference>
<dbReference type="EMBL" id="AP017928">
    <property type="protein sequence ID" value="BBA36203.1"/>
    <property type="molecule type" value="Genomic_DNA"/>
</dbReference>
<gene>
    <name evidence="2" type="ORF">sS8_4273</name>
</gene>
<sequence>MPARFEGFHYPVAVDGALGRFRKESDYQAYVVQLIKQVLLTAPGERVNRPDFGAGLRRLVFSPSSRETATLLQATVFQSLDRWLGSIIKVDRVDASFENGRLDVVIAYTLKARGDQEVLNLEVTL</sequence>
<evidence type="ECO:0000313" key="2">
    <source>
        <dbReference type="EMBL" id="BBA36203.1"/>
    </source>
</evidence>
<evidence type="ECO:0000259" key="1">
    <source>
        <dbReference type="Pfam" id="PF04965"/>
    </source>
</evidence>
<protein>
    <submittedName>
        <fullName evidence="2">GPW/gp25 family protein</fullName>
    </submittedName>
</protein>
<evidence type="ECO:0000313" key="3">
    <source>
        <dbReference type="Proteomes" id="UP000266313"/>
    </source>
</evidence>
<dbReference type="RefSeq" id="WP_119631421.1">
    <property type="nucleotide sequence ID" value="NZ_AP017928.1"/>
</dbReference>
<organism evidence="2 3">
    <name type="scientific">Methylocaldum marinum</name>
    <dbReference type="NCBI Taxonomy" id="1432792"/>
    <lineage>
        <taxon>Bacteria</taxon>
        <taxon>Pseudomonadati</taxon>
        <taxon>Pseudomonadota</taxon>
        <taxon>Gammaproteobacteria</taxon>
        <taxon>Methylococcales</taxon>
        <taxon>Methylococcaceae</taxon>
        <taxon>Methylocaldum</taxon>
    </lineage>
</organism>
<dbReference type="OrthoDB" id="9802846at2"/>
<dbReference type="SUPFAM" id="SSF160719">
    <property type="entry name" value="gpW/gp25-like"/>
    <property type="match status" value="1"/>
</dbReference>
<feature type="domain" description="IraD/Gp25-like" evidence="1">
    <location>
        <begin position="26"/>
        <end position="113"/>
    </location>
</feature>
<reference evidence="2 3" key="1">
    <citation type="submission" date="2016-12" db="EMBL/GenBank/DDBJ databases">
        <title>Genome sequencing of Methylocaldum marinum.</title>
        <authorList>
            <person name="Takeuchi M."/>
            <person name="Kamagata Y."/>
            <person name="Hiraoka S."/>
            <person name="Oshima K."/>
            <person name="Hattori M."/>
            <person name="Iwasaki W."/>
        </authorList>
    </citation>
    <scope>NUCLEOTIDE SEQUENCE [LARGE SCALE GENOMIC DNA]</scope>
    <source>
        <strain evidence="2 3">S8</strain>
    </source>
</reference>
<dbReference type="AlphaFoldDB" id="A0A250KX10"/>
<proteinExistence type="predicted"/>
<dbReference type="KEGG" id="mmai:sS8_4273"/>
<accession>A0A250KX10</accession>
<dbReference type="Proteomes" id="UP000266313">
    <property type="component" value="Chromosome"/>
</dbReference>
<dbReference type="Gene3D" id="3.10.450.40">
    <property type="match status" value="1"/>
</dbReference>
<name>A0A250KX10_9GAMM</name>
<keyword evidence="3" id="KW-1185">Reference proteome</keyword>